<dbReference type="eggNOG" id="KOG3001">
    <property type="taxonomic scope" value="Eukaryota"/>
</dbReference>
<keyword evidence="4" id="KW-0804">Transcription</keyword>
<protein>
    <submittedName>
        <fullName evidence="8">Male-specific lethal 3 like protein</fullName>
    </submittedName>
</protein>
<dbReference type="EMBL" id="KN122676">
    <property type="protein sequence ID" value="KFO28856.1"/>
    <property type="molecule type" value="Genomic_DNA"/>
</dbReference>
<sequence length="373" mass="41814">MSVSVSVSRKSRAANKQTKEMLERMITIDIPEVLKKQLEEDCYNVNRRKRLVRLPCQTNILTILQSYVRHFAINVASSAKERPPHQHPVAHTTVHEHYISAENNIALCKEMVDGLRITFDFSLPLLLLYPCEQAQYKKMTSAKSFIPIKKSAADTNRSPEVLPPSPSSLTLSAPQATEGQPCTNEPITPERHRAQSEALQSLRRSTRQRTHCDSPSQGSTWPQPVCQQQDVSASRPSLSPHLEKKTPVHSISPSCTPLTPSEEGSPVFAGFEGKTEINEVLSWKLVPDDYPPGDQPPPPSYIYGAQHLLRLFIKLPEILGKVSFSERNLKPLLKHFDLFLQFLAENQADFFPESAYVTACKAHCSTKSPRATD</sequence>
<feature type="compositionally biased region" description="Polar residues" evidence="6">
    <location>
        <begin position="249"/>
        <end position="259"/>
    </location>
</feature>
<dbReference type="Proteomes" id="UP000028990">
    <property type="component" value="Unassembled WGS sequence"/>
</dbReference>
<dbReference type="GO" id="GO:0035267">
    <property type="term" value="C:NuA4 histone acetyltransferase complex"/>
    <property type="evidence" value="ECO:0007669"/>
    <property type="project" value="TreeGrafter"/>
</dbReference>
<keyword evidence="9" id="KW-1185">Reference proteome</keyword>
<dbReference type="InterPro" id="IPR026541">
    <property type="entry name" value="MRG_dom"/>
</dbReference>
<feature type="region of interest" description="Disordered" evidence="6">
    <location>
        <begin position="154"/>
        <end position="265"/>
    </location>
</feature>
<keyword evidence="3" id="KW-0805">Transcription regulation</keyword>
<proteinExistence type="predicted"/>
<dbReference type="GO" id="GO:0005634">
    <property type="term" value="C:nucleus"/>
    <property type="evidence" value="ECO:0007669"/>
    <property type="project" value="UniProtKB-SubCell"/>
</dbReference>
<evidence type="ECO:0000256" key="6">
    <source>
        <dbReference type="SAM" id="MobiDB-lite"/>
    </source>
</evidence>
<dbReference type="FunFam" id="1.10.274.30:FF:000002">
    <property type="entry name" value="male-specific lethal 3 homolog"/>
    <property type="match status" value="1"/>
</dbReference>
<evidence type="ECO:0000259" key="7">
    <source>
        <dbReference type="Pfam" id="PF05712"/>
    </source>
</evidence>
<dbReference type="PANTHER" id="PTHR10880:SF15">
    <property type="entry name" value="MSL COMPLEX SUBUNIT 3"/>
    <property type="match status" value="1"/>
</dbReference>
<dbReference type="AlphaFoldDB" id="A0A091E1B2"/>
<dbReference type="GO" id="GO:0072487">
    <property type="term" value="C:MSL complex"/>
    <property type="evidence" value="ECO:0007669"/>
    <property type="project" value="TreeGrafter"/>
</dbReference>
<accession>A0A091E1B2</accession>
<dbReference type="GO" id="GO:0006325">
    <property type="term" value="P:chromatin organization"/>
    <property type="evidence" value="ECO:0007669"/>
    <property type="project" value="UniProtKB-KW"/>
</dbReference>
<evidence type="ECO:0000256" key="3">
    <source>
        <dbReference type="ARBA" id="ARBA00023015"/>
    </source>
</evidence>
<name>A0A091E1B2_FUKDA</name>
<evidence type="ECO:0000256" key="5">
    <source>
        <dbReference type="ARBA" id="ARBA00023242"/>
    </source>
</evidence>
<dbReference type="OrthoDB" id="10044771at2759"/>
<dbReference type="STRING" id="885580.ENSFDAP00000006520"/>
<organism evidence="8 9">
    <name type="scientific">Fukomys damarensis</name>
    <name type="common">Damaraland mole rat</name>
    <name type="synonym">Cryptomys damarensis</name>
    <dbReference type="NCBI Taxonomy" id="885580"/>
    <lineage>
        <taxon>Eukaryota</taxon>
        <taxon>Metazoa</taxon>
        <taxon>Chordata</taxon>
        <taxon>Craniata</taxon>
        <taxon>Vertebrata</taxon>
        <taxon>Euteleostomi</taxon>
        <taxon>Mammalia</taxon>
        <taxon>Eutheria</taxon>
        <taxon>Euarchontoglires</taxon>
        <taxon>Glires</taxon>
        <taxon>Rodentia</taxon>
        <taxon>Hystricomorpha</taxon>
        <taxon>Bathyergidae</taxon>
        <taxon>Fukomys</taxon>
    </lineage>
</organism>
<dbReference type="GO" id="GO:0006355">
    <property type="term" value="P:regulation of DNA-templated transcription"/>
    <property type="evidence" value="ECO:0007669"/>
    <property type="project" value="InterPro"/>
</dbReference>
<evidence type="ECO:0000256" key="4">
    <source>
        <dbReference type="ARBA" id="ARBA00023163"/>
    </source>
</evidence>
<evidence type="ECO:0000256" key="1">
    <source>
        <dbReference type="ARBA" id="ARBA00004123"/>
    </source>
</evidence>
<gene>
    <name evidence="8" type="ORF">H920_09798</name>
</gene>
<dbReference type="PROSITE" id="PS51640">
    <property type="entry name" value="MRG"/>
    <property type="match status" value="1"/>
</dbReference>
<feature type="compositionally biased region" description="Polar residues" evidence="6">
    <location>
        <begin position="175"/>
        <end position="186"/>
    </location>
</feature>
<keyword evidence="2" id="KW-0156">Chromatin regulator</keyword>
<feature type="compositionally biased region" description="Polar residues" evidence="6">
    <location>
        <begin position="213"/>
        <end position="237"/>
    </location>
</feature>
<evidence type="ECO:0000256" key="2">
    <source>
        <dbReference type="ARBA" id="ARBA00022853"/>
    </source>
</evidence>
<feature type="domain" description="MRG" evidence="7">
    <location>
        <begin position="11"/>
        <end position="357"/>
    </location>
</feature>
<evidence type="ECO:0000313" key="9">
    <source>
        <dbReference type="Proteomes" id="UP000028990"/>
    </source>
</evidence>
<dbReference type="FunFam" id="1.10.274.30:FF:000003">
    <property type="entry name" value="Male-specific lethal 3 homolog"/>
    <property type="match status" value="1"/>
</dbReference>
<dbReference type="InterPro" id="IPR008676">
    <property type="entry name" value="MRG"/>
</dbReference>
<dbReference type="Pfam" id="PF05712">
    <property type="entry name" value="MRG"/>
    <property type="match status" value="1"/>
</dbReference>
<dbReference type="Gene3D" id="1.10.274.30">
    <property type="entry name" value="MRG domain"/>
    <property type="match status" value="2"/>
</dbReference>
<evidence type="ECO:0000313" key="8">
    <source>
        <dbReference type="EMBL" id="KFO28856.1"/>
    </source>
</evidence>
<keyword evidence="5" id="KW-0539">Nucleus</keyword>
<dbReference type="PANTHER" id="PTHR10880">
    <property type="entry name" value="MORTALITY FACTOR 4-LIKE PROTEIN"/>
    <property type="match status" value="1"/>
</dbReference>
<comment type="subcellular location">
    <subcellularLocation>
        <location evidence="1">Nucleus</location>
    </subcellularLocation>
</comment>
<dbReference type="InterPro" id="IPR038217">
    <property type="entry name" value="MRG_C_sf"/>
</dbReference>
<reference evidence="8 9" key="1">
    <citation type="submission" date="2013-11" db="EMBL/GenBank/DDBJ databases">
        <title>The Damaraland mole rat (Fukomys damarensis) genome and evolution of African mole rats.</title>
        <authorList>
            <person name="Gladyshev V.N."/>
            <person name="Fang X."/>
        </authorList>
    </citation>
    <scope>NUCLEOTIDE SEQUENCE [LARGE SCALE GENOMIC DNA]</scope>
    <source>
        <tissue evidence="8">Liver</tissue>
    </source>
</reference>